<evidence type="ECO:0000313" key="4">
    <source>
        <dbReference type="Proteomes" id="UP000596742"/>
    </source>
</evidence>
<dbReference type="EMBL" id="UYJE01009779">
    <property type="protein sequence ID" value="VDI76592.1"/>
    <property type="molecule type" value="Genomic_DNA"/>
</dbReference>
<feature type="domain" description="Mab-21-like HhH/H2TH-like" evidence="2">
    <location>
        <begin position="204"/>
        <end position="296"/>
    </location>
</feature>
<dbReference type="PANTHER" id="PTHR10656:SF69">
    <property type="entry name" value="MAB-21-LIKE HHH_H2TH-LIKE DOMAIN-CONTAINING PROTEIN"/>
    <property type="match status" value="1"/>
</dbReference>
<dbReference type="InterPro" id="IPR046906">
    <property type="entry name" value="Mab-21_HhH/H2TH-like"/>
</dbReference>
<evidence type="ECO:0000313" key="3">
    <source>
        <dbReference type="EMBL" id="VDI76592.1"/>
    </source>
</evidence>
<name>A0A8B6HB99_MYTGA</name>
<dbReference type="Proteomes" id="UP000596742">
    <property type="component" value="Unassembled WGS sequence"/>
</dbReference>
<accession>A0A8B6HB99</accession>
<comment type="caution">
    <text evidence="3">The sequence shown here is derived from an EMBL/GenBank/DDBJ whole genome shotgun (WGS) entry which is preliminary data.</text>
</comment>
<proteinExistence type="predicted"/>
<organism evidence="3 4">
    <name type="scientific">Mytilus galloprovincialis</name>
    <name type="common">Mediterranean mussel</name>
    <dbReference type="NCBI Taxonomy" id="29158"/>
    <lineage>
        <taxon>Eukaryota</taxon>
        <taxon>Metazoa</taxon>
        <taxon>Spiralia</taxon>
        <taxon>Lophotrochozoa</taxon>
        <taxon>Mollusca</taxon>
        <taxon>Bivalvia</taxon>
        <taxon>Autobranchia</taxon>
        <taxon>Pteriomorphia</taxon>
        <taxon>Mytilida</taxon>
        <taxon>Mytiloidea</taxon>
        <taxon>Mytilidae</taxon>
        <taxon>Mytilinae</taxon>
        <taxon>Mytilus</taxon>
    </lineage>
</organism>
<dbReference type="SMART" id="SM01265">
    <property type="entry name" value="Mab-21"/>
    <property type="match status" value="1"/>
</dbReference>
<dbReference type="InterPro" id="IPR019734">
    <property type="entry name" value="TPR_rpt"/>
</dbReference>
<dbReference type="Gene3D" id="1.10.1410.40">
    <property type="match status" value="1"/>
</dbReference>
<dbReference type="OrthoDB" id="6137411at2759"/>
<dbReference type="InterPro" id="IPR024810">
    <property type="entry name" value="MAB21L/cGLR"/>
</dbReference>
<reference evidence="3" key="1">
    <citation type="submission" date="2018-11" db="EMBL/GenBank/DDBJ databases">
        <authorList>
            <person name="Alioto T."/>
            <person name="Alioto T."/>
        </authorList>
    </citation>
    <scope>NUCLEOTIDE SEQUENCE</scope>
</reference>
<dbReference type="PROSITE" id="PS50005">
    <property type="entry name" value="TPR"/>
    <property type="match status" value="1"/>
</dbReference>
<keyword evidence="4" id="KW-1185">Reference proteome</keyword>
<evidence type="ECO:0000259" key="2">
    <source>
        <dbReference type="Pfam" id="PF20266"/>
    </source>
</evidence>
<dbReference type="AlphaFoldDB" id="A0A8B6HB99"/>
<protein>
    <recommendedName>
        <fullName evidence="2">Mab-21-like HhH/H2TH-like domain-containing protein</fullName>
    </recommendedName>
</protein>
<gene>
    <name evidence="3" type="ORF">MGAL_10B054485</name>
</gene>
<sequence>MNTIRDNLSSDTTFVEITSGSFGEGLEMQGSDFDLMKIIKSIEICEDPNMPFFSDKTYFIIDRDDTQPGFTQLRLLYSNDEAIFDLCIERQREFYFSSSALKPQFSSNILPIVHGPCLSDKQGLFDLALCCHSKSWITPATQWITRSNNSWPDEVVKQYIVEHGTLFVPIGVKGSTNEEVEWRLSFSVGEKFLIYTFTHTQILCYALLKILLKDVIQMNLECDELLCSYFMKTILFWISEEFPPSVWRPENLICNFMRCFRRLIYCVENSVCPHYFIPDNNLFENKIKGHEKQILLNRLYVLNSCNWQCVLFSHQMSPFRREVLLSPIEPTFLHIYEIEKFLFSMINVSGCTTLNLTMKQRIRIALSFENSKIKHIYWYYISKFCRQSVQYLPFKDPFISCNKSNYKHYKICIRTLLENLRHDAVSGWLLLASFFYKSKLYSSAVHVLKYSLSKCTLDKMLPLQNLSIENYKLLNLKLFRKMTIVQLWKFLLLDCVIFYPHSTLIPHELQIEVMSDIRRIPPVVYAHFLLVLCHHRLNNEQQCRHSLQDLNLTIEENYLIPQPMGKFFSYEILGIAFQITGDIESAKSAFIQSIALEPNTVKNNSLWRLSSMSSRFL</sequence>
<dbReference type="Pfam" id="PF20266">
    <property type="entry name" value="Mab-21_C"/>
    <property type="match status" value="1"/>
</dbReference>
<evidence type="ECO:0000256" key="1">
    <source>
        <dbReference type="PROSITE-ProRule" id="PRU00339"/>
    </source>
</evidence>
<dbReference type="PANTHER" id="PTHR10656">
    <property type="entry name" value="CELL FATE DETERMINING PROTEIN MAB21-RELATED"/>
    <property type="match status" value="1"/>
</dbReference>
<dbReference type="InterPro" id="IPR011990">
    <property type="entry name" value="TPR-like_helical_dom_sf"/>
</dbReference>
<feature type="repeat" description="TPR" evidence="1">
    <location>
        <begin position="567"/>
        <end position="600"/>
    </location>
</feature>
<keyword evidence="1" id="KW-0802">TPR repeat</keyword>
<dbReference type="SUPFAM" id="SSF48452">
    <property type="entry name" value="TPR-like"/>
    <property type="match status" value="1"/>
</dbReference>